<protein>
    <submittedName>
        <fullName evidence="1">Uncharacterized protein</fullName>
    </submittedName>
</protein>
<keyword evidence="2" id="KW-1185">Reference proteome</keyword>
<dbReference type="Proteomes" id="UP000785679">
    <property type="component" value="Unassembled WGS sequence"/>
</dbReference>
<comment type="caution">
    <text evidence="1">The sequence shown here is derived from an EMBL/GenBank/DDBJ whole genome shotgun (WGS) entry which is preliminary data.</text>
</comment>
<reference evidence="1" key="1">
    <citation type="submission" date="2019-06" db="EMBL/GenBank/DDBJ databases">
        <authorList>
            <person name="Zheng W."/>
        </authorList>
    </citation>
    <scope>NUCLEOTIDE SEQUENCE</scope>
    <source>
        <strain evidence="1">QDHG01</strain>
    </source>
</reference>
<gene>
    <name evidence="1" type="ORF">FGO68_gene16257</name>
</gene>
<sequence length="95" mass="11325">MIQGLNEEAVSLLQKELEKHVDFAQAHYYLCKLLNENQLKDYKGLVKQKKQSNLQILPDNMVWKSMIKLSRQWMLSRIQHQIKQSDIIHINNDYS</sequence>
<organism evidence="1 2">
    <name type="scientific">Halteria grandinella</name>
    <dbReference type="NCBI Taxonomy" id="5974"/>
    <lineage>
        <taxon>Eukaryota</taxon>
        <taxon>Sar</taxon>
        <taxon>Alveolata</taxon>
        <taxon>Ciliophora</taxon>
        <taxon>Intramacronucleata</taxon>
        <taxon>Spirotrichea</taxon>
        <taxon>Stichotrichia</taxon>
        <taxon>Sporadotrichida</taxon>
        <taxon>Halteriidae</taxon>
        <taxon>Halteria</taxon>
    </lineage>
</organism>
<dbReference type="AlphaFoldDB" id="A0A8J8NI20"/>
<accession>A0A8J8NI20</accession>
<evidence type="ECO:0000313" key="2">
    <source>
        <dbReference type="Proteomes" id="UP000785679"/>
    </source>
</evidence>
<proteinExistence type="predicted"/>
<evidence type="ECO:0000313" key="1">
    <source>
        <dbReference type="EMBL" id="TNV74921.1"/>
    </source>
</evidence>
<dbReference type="EMBL" id="RRYP01016548">
    <property type="protein sequence ID" value="TNV74921.1"/>
    <property type="molecule type" value="Genomic_DNA"/>
</dbReference>
<name>A0A8J8NI20_HALGN</name>